<keyword evidence="3" id="KW-1133">Transmembrane helix</keyword>
<feature type="coiled-coil region" evidence="1">
    <location>
        <begin position="536"/>
        <end position="593"/>
    </location>
</feature>
<evidence type="ECO:0000313" key="7">
    <source>
        <dbReference type="Proteomes" id="UP001216907"/>
    </source>
</evidence>
<keyword evidence="4" id="KW-0732">Signal</keyword>
<feature type="transmembrane region" description="Helical" evidence="3">
    <location>
        <begin position="211"/>
        <end position="232"/>
    </location>
</feature>
<accession>A0ABT6FG20</accession>
<evidence type="ECO:0000256" key="3">
    <source>
        <dbReference type="SAM" id="Phobius"/>
    </source>
</evidence>
<comment type="caution">
    <text evidence="6">The sequence shown here is derived from an EMBL/GenBank/DDBJ whole genome shotgun (WGS) entry which is preliminary data.</text>
</comment>
<dbReference type="Pfam" id="PF04536">
    <property type="entry name" value="TPM_phosphatase"/>
    <property type="match status" value="1"/>
</dbReference>
<evidence type="ECO:0000256" key="1">
    <source>
        <dbReference type="SAM" id="Coils"/>
    </source>
</evidence>
<evidence type="ECO:0000256" key="4">
    <source>
        <dbReference type="SAM" id="SignalP"/>
    </source>
</evidence>
<feature type="domain" description="TPM" evidence="5">
    <location>
        <begin position="52"/>
        <end position="171"/>
    </location>
</feature>
<name>A0ABT6FG20_9BACT</name>
<dbReference type="EMBL" id="JARRAG010000002">
    <property type="protein sequence ID" value="MDG3006343.1"/>
    <property type="molecule type" value="Genomic_DNA"/>
</dbReference>
<dbReference type="Gene3D" id="3.10.310.50">
    <property type="match status" value="1"/>
</dbReference>
<dbReference type="Proteomes" id="UP001216907">
    <property type="component" value="Unassembled WGS sequence"/>
</dbReference>
<proteinExistence type="predicted"/>
<dbReference type="InterPro" id="IPR007621">
    <property type="entry name" value="TPM_dom"/>
</dbReference>
<dbReference type="RefSeq" id="WP_277862643.1">
    <property type="nucleotide sequence ID" value="NZ_JARRAG010000002.1"/>
</dbReference>
<protein>
    <recommendedName>
        <fullName evidence="5">TPM domain-containing protein</fullName>
    </recommendedName>
</protein>
<keyword evidence="1" id="KW-0175">Coiled coil</keyword>
<reference evidence="6 7" key="1">
    <citation type="submission" date="2023-03" db="EMBL/GenBank/DDBJ databases">
        <title>Paludisphaera mucosa sp. nov. a novel planctomycete from northern fen.</title>
        <authorList>
            <person name="Ivanova A."/>
        </authorList>
    </citation>
    <scope>NUCLEOTIDE SEQUENCE [LARGE SCALE GENOMIC DNA]</scope>
    <source>
        <strain evidence="6 7">Pla2</strain>
    </source>
</reference>
<feature type="compositionally biased region" description="Low complexity" evidence="2">
    <location>
        <begin position="928"/>
        <end position="950"/>
    </location>
</feature>
<gene>
    <name evidence="6" type="ORF">PZE19_21440</name>
</gene>
<keyword evidence="3" id="KW-0472">Membrane</keyword>
<keyword evidence="7" id="KW-1185">Reference proteome</keyword>
<organism evidence="6 7">
    <name type="scientific">Paludisphaera mucosa</name>
    <dbReference type="NCBI Taxonomy" id="3030827"/>
    <lineage>
        <taxon>Bacteria</taxon>
        <taxon>Pseudomonadati</taxon>
        <taxon>Planctomycetota</taxon>
        <taxon>Planctomycetia</taxon>
        <taxon>Isosphaerales</taxon>
        <taxon>Isosphaeraceae</taxon>
        <taxon>Paludisphaera</taxon>
    </lineage>
</organism>
<evidence type="ECO:0000259" key="5">
    <source>
        <dbReference type="Pfam" id="PF04536"/>
    </source>
</evidence>
<evidence type="ECO:0000256" key="2">
    <source>
        <dbReference type="SAM" id="MobiDB-lite"/>
    </source>
</evidence>
<evidence type="ECO:0000313" key="6">
    <source>
        <dbReference type="EMBL" id="MDG3006343.1"/>
    </source>
</evidence>
<sequence length="950" mass="102831">MSTIFAAKRRPFFLLWVAAMVGAVRAEEASPMPAFTGERLYVQGAADRYAPVADAIRSLESRSPQSYYVVVVKSSGEGQSATRAFAERLRDAWRGEAATRGEKLDLDRAVIVVTALDNHQVSVLPGATLAGRIGLKGAVIDREIVEPRFIPLARAGDYPGALVALLNGVDEYVTAHEAAQAPVAGTGEVKTTTAAPSAPPTRLHGPAGSDLAWSLAGSFAAIALMIAGLVWLGRRRARGSFNAKLKDYKGKAVAMMDRLDGLKARLKSLPVEDPDFTEPMTGDTLALYQKAQEDLKGLWDRWLEVMDVVDRAQKQGAKGSKAMAEAEALVSEAKVFDEVEQGAQACAQTMDRLNAAHDEARVTVQAVVEIREQAAARVKAVHSAGLPTVPYQPEVDRLEAQAGQAAAILARDPLGAKSILERTKAEGDALVLRASDVVARLGDGKKVQEAIAKLRAEVAEHRRGGLRLAEEGGDPDPPSSQSEQALARLQAALEAGDPALAGQELAAGRTLLDQARGVLHAVVKAKAFVERGLDESRRETRRLREAVNQYAAFEQELKSDFAPASWQAVSGNLHQARTLLETFERKADEVEEAADPKTQKYLLAARLLGRLGLEQKAVFQLMNAVGEQLTGLKGVREESKRLADDLATRDRDVRRFFAQYDHVVGGQARESLQAAAKAREKAIRTTSTSQPDWPSARRALAEAREEYGIALSQAQSDLDVYQLLTTEYDQARQLASRVEAFLAGHSEDRLAANQHFRHAQEVLDLVGNDSTRVGNEWPMLLDQVRGAKSDLEHSERLAHEDVRLARQAESEISEAVRTLREGRTYLSMGVALDTSPAESSLDQAQGLYHSQEYEQAIRAAGSSIQQVRQAHQSAVQQAYVRQMQIAAEQRRRSVAMQNFGMGAAIGAAGAMMGGAAMAGEPDDREQPVADAVESDASSSSWSTEASESTW</sequence>
<feature type="region of interest" description="Disordered" evidence="2">
    <location>
        <begin position="913"/>
        <end position="950"/>
    </location>
</feature>
<keyword evidence="3" id="KW-0812">Transmembrane</keyword>
<feature type="chain" id="PRO_5046862742" description="TPM domain-containing protein" evidence="4">
    <location>
        <begin position="27"/>
        <end position="950"/>
    </location>
</feature>
<feature type="signal peptide" evidence="4">
    <location>
        <begin position="1"/>
        <end position="26"/>
    </location>
</feature>